<dbReference type="EMBL" id="JANIDV010000013">
    <property type="protein sequence ID" value="MCX5617026.1"/>
    <property type="molecule type" value="Genomic_DNA"/>
</dbReference>
<evidence type="ECO:0000313" key="2">
    <source>
        <dbReference type="EMBL" id="MCX5617026.1"/>
    </source>
</evidence>
<comment type="caution">
    <text evidence="2">The sequence shown here is derived from an EMBL/GenBank/DDBJ whole genome shotgun (WGS) entry which is preliminary data.</text>
</comment>
<accession>A0ABT3WDJ7</accession>
<sequence length="150" mass="16678">MAETDKKVTVFCRHPSGVVLSLYREEEAEERAASARMGYPNMSAPIPVASITLNGAREDVRFHGQENRILGLAGRTEVPTDFWEAWKKQNATSSLLSGHVIFAETSEQRGISRLQEVGSERTGWEGIPQENFGQGNKVSADIESMRQRRG</sequence>
<reference evidence="2" key="1">
    <citation type="submission" date="2022-07" db="EMBL/GenBank/DDBJ databases">
        <title>Bombella genomes.</title>
        <authorList>
            <person name="Harer L."/>
            <person name="Styblova S."/>
            <person name="Ehrmann M."/>
        </authorList>
    </citation>
    <scope>NUCLEOTIDE SEQUENCE</scope>
    <source>
        <strain evidence="2">TMW 2.2559</strain>
    </source>
</reference>
<dbReference type="RefSeq" id="WP_266128004.1">
    <property type="nucleotide sequence ID" value="NZ_JANIDV010000013.1"/>
</dbReference>
<organism evidence="2 3">
    <name type="scientific">Bombella dulcis</name>
    <dbReference type="NCBI Taxonomy" id="2967339"/>
    <lineage>
        <taxon>Bacteria</taxon>
        <taxon>Pseudomonadati</taxon>
        <taxon>Pseudomonadota</taxon>
        <taxon>Alphaproteobacteria</taxon>
        <taxon>Acetobacterales</taxon>
        <taxon>Acetobacteraceae</taxon>
        <taxon>Bombella</taxon>
    </lineage>
</organism>
<protein>
    <submittedName>
        <fullName evidence="2">Uncharacterized protein</fullName>
    </submittedName>
</protein>
<evidence type="ECO:0000256" key="1">
    <source>
        <dbReference type="SAM" id="MobiDB-lite"/>
    </source>
</evidence>
<keyword evidence="3" id="KW-1185">Reference proteome</keyword>
<evidence type="ECO:0000313" key="3">
    <source>
        <dbReference type="Proteomes" id="UP001165633"/>
    </source>
</evidence>
<gene>
    <name evidence="2" type="ORF">NQF87_08630</name>
</gene>
<feature type="region of interest" description="Disordered" evidence="1">
    <location>
        <begin position="124"/>
        <end position="150"/>
    </location>
</feature>
<dbReference type="Proteomes" id="UP001165633">
    <property type="component" value="Unassembled WGS sequence"/>
</dbReference>
<name>A0ABT3WDJ7_9PROT</name>
<proteinExistence type="predicted"/>